<protein>
    <submittedName>
        <fullName evidence="1">Uncharacterized protein</fullName>
    </submittedName>
</protein>
<organism evidence="1 2">
    <name type="scientific">Bacillus changyiensis</name>
    <dbReference type="NCBI Taxonomy" id="3004103"/>
    <lineage>
        <taxon>Bacteria</taxon>
        <taxon>Bacillati</taxon>
        <taxon>Bacillota</taxon>
        <taxon>Bacilli</taxon>
        <taxon>Bacillales</taxon>
        <taxon>Bacillaceae</taxon>
        <taxon>Bacillus</taxon>
    </lineage>
</organism>
<reference evidence="1 2" key="1">
    <citation type="submission" date="2023-01" db="EMBL/GenBank/DDBJ databases">
        <title>Bacillus changyiensis sp. nov., isolated from a coastal deposit.</title>
        <authorList>
            <person name="Xiao G."/>
            <person name="Lai Q."/>
            <person name="Hu Z."/>
            <person name="Shao Z."/>
        </authorList>
    </citation>
    <scope>NUCLEOTIDE SEQUENCE [LARGE SCALE GENOMIC DNA]</scope>
    <source>
        <strain evidence="1 2">CLL-7-23</strain>
    </source>
</reference>
<sequence length="67" mass="7563">MNDDTFEIIQDELINSETEEKVIGIRIMIKGGFKKKLDSQKSATSTYANEVGRMVTNGITKIIKEIK</sequence>
<evidence type="ECO:0000313" key="1">
    <source>
        <dbReference type="EMBL" id="MDA7028115.1"/>
    </source>
</evidence>
<evidence type="ECO:0000313" key="2">
    <source>
        <dbReference type="Proteomes" id="UP001211894"/>
    </source>
</evidence>
<accession>A0ABT4X742</accession>
<keyword evidence="2" id="KW-1185">Reference proteome</keyword>
<dbReference type="RefSeq" id="WP_270800243.1">
    <property type="nucleotide sequence ID" value="NZ_JAQFWW010000002.1"/>
</dbReference>
<proteinExistence type="predicted"/>
<comment type="caution">
    <text evidence="1">The sequence shown here is derived from an EMBL/GenBank/DDBJ whole genome shotgun (WGS) entry which is preliminary data.</text>
</comment>
<dbReference type="Proteomes" id="UP001211894">
    <property type="component" value="Unassembled WGS sequence"/>
</dbReference>
<gene>
    <name evidence="1" type="ORF">PJ311_16190</name>
</gene>
<dbReference type="EMBL" id="JAQKAB010000012">
    <property type="protein sequence ID" value="MDA7028115.1"/>
    <property type="molecule type" value="Genomic_DNA"/>
</dbReference>
<name>A0ABT4X742_9BACI</name>